<proteinExistence type="predicted"/>
<feature type="compositionally biased region" description="Basic and acidic residues" evidence="1">
    <location>
        <begin position="44"/>
        <end position="56"/>
    </location>
</feature>
<feature type="compositionally biased region" description="Acidic residues" evidence="1">
    <location>
        <begin position="239"/>
        <end position="252"/>
    </location>
</feature>
<evidence type="ECO:0000256" key="1">
    <source>
        <dbReference type="SAM" id="MobiDB-lite"/>
    </source>
</evidence>
<accession>A0ABN9SVQ5</accession>
<keyword evidence="3" id="KW-1185">Reference proteome</keyword>
<feature type="compositionally biased region" description="Basic and acidic residues" evidence="1">
    <location>
        <begin position="1"/>
        <end position="11"/>
    </location>
</feature>
<feature type="compositionally biased region" description="Basic and acidic residues" evidence="1">
    <location>
        <begin position="210"/>
        <end position="224"/>
    </location>
</feature>
<evidence type="ECO:0000313" key="3">
    <source>
        <dbReference type="Proteomes" id="UP001189429"/>
    </source>
</evidence>
<evidence type="ECO:0000313" key="2">
    <source>
        <dbReference type="EMBL" id="CAK0836507.1"/>
    </source>
</evidence>
<dbReference type="EMBL" id="CAUYUJ010013625">
    <property type="protein sequence ID" value="CAK0836507.1"/>
    <property type="molecule type" value="Genomic_DNA"/>
</dbReference>
<comment type="caution">
    <text evidence="2">The sequence shown here is derived from an EMBL/GenBank/DDBJ whole genome shotgun (WGS) entry which is preliminary data.</text>
</comment>
<dbReference type="Proteomes" id="UP001189429">
    <property type="component" value="Unassembled WGS sequence"/>
</dbReference>
<reference evidence="2" key="1">
    <citation type="submission" date="2023-10" db="EMBL/GenBank/DDBJ databases">
        <authorList>
            <person name="Chen Y."/>
            <person name="Shah S."/>
            <person name="Dougan E. K."/>
            <person name="Thang M."/>
            <person name="Chan C."/>
        </authorList>
    </citation>
    <scope>NUCLEOTIDE SEQUENCE [LARGE SCALE GENOMIC DNA]</scope>
</reference>
<feature type="compositionally biased region" description="Low complexity" evidence="1">
    <location>
        <begin position="158"/>
        <end position="189"/>
    </location>
</feature>
<feature type="compositionally biased region" description="Acidic residues" evidence="1">
    <location>
        <begin position="69"/>
        <end position="80"/>
    </location>
</feature>
<feature type="region of interest" description="Disordered" evidence="1">
    <location>
        <begin position="1"/>
        <end position="273"/>
    </location>
</feature>
<sequence length="273" mass="29412">MHEGSGGEVRRGRLSNNNKKSSDMRNRAALPLQGGVQPQTSETSTHERTAARDRAEQTSCTRGGRGGGGEEEEEEEEEEEASRTAAQRVSIGMAGAGTRRASPGPLAGVQLRPPHGNERRGRLLEMLSWRAPRCRPGGARGGALPPTGSRSPMRCAGSSTRGSSGSSENTNSESWPSPSHLSSVGSSSSKRLQPRRATTLEVDGSAARPSGKDRKREREREREGKKARRPCTASPGAAGDEEEQEEEDEEEGEREREREHAGLLGVLRRPLAF</sequence>
<name>A0ABN9SVQ5_9DINO</name>
<protein>
    <submittedName>
        <fullName evidence="2">Uncharacterized protein</fullName>
    </submittedName>
</protein>
<organism evidence="2 3">
    <name type="scientific">Prorocentrum cordatum</name>
    <dbReference type="NCBI Taxonomy" id="2364126"/>
    <lineage>
        <taxon>Eukaryota</taxon>
        <taxon>Sar</taxon>
        <taxon>Alveolata</taxon>
        <taxon>Dinophyceae</taxon>
        <taxon>Prorocentrales</taxon>
        <taxon>Prorocentraceae</taxon>
        <taxon>Prorocentrum</taxon>
    </lineage>
</organism>
<feature type="compositionally biased region" description="Low complexity" evidence="1">
    <location>
        <begin position="130"/>
        <end position="146"/>
    </location>
</feature>
<gene>
    <name evidence="2" type="ORF">PCOR1329_LOCUS32969</name>
</gene>